<keyword evidence="3" id="KW-1185">Reference proteome</keyword>
<dbReference type="Proteomes" id="UP001174934">
    <property type="component" value="Unassembled WGS sequence"/>
</dbReference>
<dbReference type="EMBL" id="JAULSR010000001">
    <property type="protein sequence ID" value="KAK0634604.1"/>
    <property type="molecule type" value="Genomic_DNA"/>
</dbReference>
<evidence type="ECO:0000313" key="3">
    <source>
        <dbReference type="Proteomes" id="UP001174934"/>
    </source>
</evidence>
<protein>
    <submittedName>
        <fullName evidence="2">Uncharacterized protein</fullName>
    </submittedName>
</protein>
<feature type="region of interest" description="Disordered" evidence="1">
    <location>
        <begin position="113"/>
        <end position="142"/>
    </location>
</feature>
<organism evidence="2 3">
    <name type="scientific">Bombardia bombarda</name>
    <dbReference type="NCBI Taxonomy" id="252184"/>
    <lineage>
        <taxon>Eukaryota</taxon>
        <taxon>Fungi</taxon>
        <taxon>Dikarya</taxon>
        <taxon>Ascomycota</taxon>
        <taxon>Pezizomycotina</taxon>
        <taxon>Sordariomycetes</taxon>
        <taxon>Sordariomycetidae</taxon>
        <taxon>Sordariales</taxon>
        <taxon>Lasiosphaeriaceae</taxon>
        <taxon>Bombardia</taxon>
    </lineage>
</organism>
<dbReference type="AlphaFoldDB" id="A0AA39XIF4"/>
<sequence length="203" mass="22162">MKSFGSLEATHGSAHLHTLHEAADRTYRVCVCRAVFPPGCSDPAASQIAHLPQYCSVPTALHQAIILHSVWATETPRLKNAPKYSHLVAHTASTDWPCLAATAAVNADAASSLPSTVSSNLHSRSRSRSPWNAQVPRTTDPTWRHASVFGPTCTGHSVPSQLPNQDSTTHQSVVRTSTWFHFWPARWTVTKSQMTGRTKPPQL</sequence>
<name>A0AA39XIF4_9PEZI</name>
<gene>
    <name evidence="2" type="ORF">B0T17DRAFT_10384</name>
</gene>
<proteinExistence type="predicted"/>
<evidence type="ECO:0000256" key="1">
    <source>
        <dbReference type="SAM" id="MobiDB-lite"/>
    </source>
</evidence>
<comment type="caution">
    <text evidence="2">The sequence shown here is derived from an EMBL/GenBank/DDBJ whole genome shotgun (WGS) entry which is preliminary data.</text>
</comment>
<accession>A0AA39XIF4</accession>
<evidence type="ECO:0000313" key="2">
    <source>
        <dbReference type="EMBL" id="KAK0634604.1"/>
    </source>
</evidence>
<feature type="compositionally biased region" description="Low complexity" evidence="1">
    <location>
        <begin position="113"/>
        <end position="122"/>
    </location>
</feature>
<feature type="compositionally biased region" description="Polar residues" evidence="1">
    <location>
        <begin position="130"/>
        <end position="141"/>
    </location>
</feature>
<reference evidence="2" key="1">
    <citation type="submission" date="2023-06" db="EMBL/GenBank/DDBJ databases">
        <title>Genome-scale phylogeny and comparative genomics of the fungal order Sordariales.</title>
        <authorList>
            <consortium name="Lawrence Berkeley National Laboratory"/>
            <person name="Hensen N."/>
            <person name="Bonometti L."/>
            <person name="Westerberg I."/>
            <person name="Brannstrom I.O."/>
            <person name="Guillou S."/>
            <person name="Cros-Aarteil S."/>
            <person name="Calhoun S."/>
            <person name="Haridas S."/>
            <person name="Kuo A."/>
            <person name="Mondo S."/>
            <person name="Pangilinan J."/>
            <person name="Riley R."/>
            <person name="LaButti K."/>
            <person name="Andreopoulos B."/>
            <person name="Lipzen A."/>
            <person name="Chen C."/>
            <person name="Yanf M."/>
            <person name="Daum C."/>
            <person name="Ng V."/>
            <person name="Clum A."/>
            <person name="Steindorff A."/>
            <person name="Ohm R."/>
            <person name="Martin F."/>
            <person name="Silar P."/>
            <person name="Natvig D."/>
            <person name="Lalanne C."/>
            <person name="Gautier V."/>
            <person name="Ament-velasquez S.L."/>
            <person name="Kruys A."/>
            <person name="Hutchinson M.I."/>
            <person name="Powell A.J."/>
            <person name="Barry K."/>
            <person name="Miller A.N."/>
            <person name="Grigoriev I.V."/>
            <person name="Debuchy R."/>
            <person name="Gladieux P."/>
            <person name="Thoren M.H."/>
            <person name="Johannesson H."/>
        </authorList>
    </citation>
    <scope>NUCLEOTIDE SEQUENCE</scope>
    <source>
        <strain evidence="2">SMH3391-2</strain>
    </source>
</reference>